<name>A0A5B8I761_9RHOB</name>
<dbReference type="AlphaFoldDB" id="A0A5B8I761"/>
<feature type="transmembrane region" description="Helical" evidence="5">
    <location>
        <begin position="20"/>
        <end position="43"/>
    </location>
</feature>
<evidence type="ECO:0000256" key="1">
    <source>
        <dbReference type="ARBA" id="ARBA00004141"/>
    </source>
</evidence>
<evidence type="ECO:0008006" key="8">
    <source>
        <dbReference type="Google" id="ProtNLM"/>
    </source>
</evidence>
<organism evidence="6 7">
    <name type="scientific">Qingshengfaniella alkalisoli</name>
    <dbReference type="NCBI Taxonomy" id="2599296"/>
    <lineage>
        <taxon>Bacteria</taxon>
        <taxon>Pseudomonadati</taxon>
        <taxon>Pseudomonadota</taxon>
        <taxon>Alphaproteobacteria</taxon>
        <taxon>Rhodobacterales</taxon>
        <taxon>Paracoccaceae</taxon>
        <taxon>Qingshengfaniella</taxon>
    </lineage>
</organism>
<dbReference type="EMBL" id="CP042261">
    <property type="protein sequence ID" value="QDY68386.1"/>
    <property type="molecule type" value="Genomic_DNA"/>
</dbReference>
<dbReference type="InterPro" id="IPR019109">
    <property type="entry name" value="MamF_MmsF"/>
</dbReference>
<reference evidence="6 7" key="1">
    <citation type="submission" date="2019-07" db="EMBL/GenBank/DDBJ databases">
        <title>Litoreibacter alkalisoli sp. nov., isolated from saline-alkaline soil.</title>
        <authorList>
            <person name="Wang S."/>
            <person name="Xu L."/>
            <person name="Xing Y.-T."/>
            <person name="Sun J.-Q."/>
        </authorList>
    </citation>
    <scope>NUCLEOTIDE SEQUENCE [LARGE SCALE GENOMIC DNA]</scope>
    <source>
        <strain evidence="6 7">LN3S51</strain>
    </source>
</reference>
<dbReference type="Pfam" id="PF09685">
    <property type="entry name" value="MamF_MmsF"/>
    <property type="match status" value="1"/>
</dbReference>
<proteinExistence type="predicted"/>
<accession>A0A5B8I761</accession>
<sequence>MTETPTKFTDDTATRVKIVWGLYILSVVVGITSIVGVVLAYIWRGDDPTNPLSTHYRKQIRTFWIALGLAILGLILVIVGVGILILLAVGVYFAVMSIIGLMKALDGKPWP</sequence>
<protein>
    <recommendedName>
        <fullName evidence="8">DUF4870 domain-containing protein</fullName>
    </recommendedName>
</protein>
<dbReference type="Proteomes" id="UP000318483">
    <property type="component" value="Chromosome"/>
</dbReference>
<keyword evidence="3 5" id="KW-1133">Transmembrane helix</keyword>
<evidence type="ECO:0000256" key="4">
    <source>
        <dbReference type="ARBA" id="ARBA00023136"/>
    </source>
</evidence>
<evidence type="ECO:0000256" key="3">
    <source>
        <dbReference type="ARBA" id="ARBA00022989"/>
    </source>
</evidence>
<evidence type="ECO:0000256" key="2">
    <source>
        <dbReference type="ARBA" id="ARBA00022692"/>
    </source>
</evidence>
<evidence type="ECO:0000313" key="7">
    <source>
        <dbReference type="Proteomes" id="UP000318483"/>
    </source>
</evidence>
<evidence type="ECO:0000256" key="5">
    <source>
        <dbReference type="SAM" id="Phobius"/>
    </source>
</evidence>
<keyword evidence="2 5" id="KW-0812">Transmembrane</keyword>
<keyword evidence="7" id="KW-1185">Reference proteome</keyword>
<comment type="subcellular location">
    <subcellularLocation>
        <location evidence="1">Membrane</location>
        <topology evidence="1">Multi-pass membrane protein</topology>
    </subcellularLocation>
</comment>
<feature type="transmembrane region" description="Helical" evidence="5">
    <location>
        <begin position="63"/>
        <end position="95"/>
    </location>
</feature>
<dbReference type="KEGG" id="lit:FPZ52_01300"/>
<dbReference type="RefSeq" id="WP_146362961.1">
    <property type="nucleotide sequence ID" value="NZ_CP042261.1"/>
</dbReference>
<evidence type="ECO:0000313" key="6">
    <source>
        <dbReference type="EMBL" id="QDY68386.1"/>
    </source>
</evidence>
<gene>
    <name evidence="6" type="ORF">FPZ52_01300</name>
</gene>
<keyword evidence="4 5" id="KW-0472">Membrane</keyword>